<keyword evidence="11" id="KW-1185">Reference proteome</keyword>
<protein>
    <recommendedName>
        <fullName evidence="9">Cellulose synthase operon C C-terminal domain-containing protein</fullName>
    </recommendedName>
</protein>
<dbReference type="InterPro" id="IPR011990">
    <property type="entry name" value="TPR-like_helical_dom_sf"/>
</dbReference>
<dbReference type="RefSeq" id="WP_075761879.1">
    <property type="nucleotide sequence ID" value="NZ_MJIL01000041.1"/>
</dbReference>
<proteinExistence type="predicted"/>
<keyword evidence="5 7" id="KW-0802">TPR repeat</keyword>
<dbReference type="Gene3D" id="1.25.40.10">
    <property type="entry name" value="Tetratricopeptide repeat domain"/>
    <property type="match status" value="2"/>
</dbReference>
<evidence type="ECO:0000256" key="6">
    <source>
        <dbReference type="ARBA" id="ARBA00022916"/>
    </source>
</evidence>
<comment type="pathway">
    <text evidence="2">Glycan metabolism; bacterial cellulose biosynthesis.</text>
</comment>
<feature type="repeat" description="TPR" evidence="7">
    <location>
        <begin position="338"/>
        <end position="371"/>
    </location>
</feature>
<dbReference type="PRINTS" id="PR01441">
    <property type="entry name" value="CELLSNTHASEC"/>
</dbReference>
<dbReference type="GO" id="GO:0030244">
    <property type="term" value="P:cellulose biosynthetic process"/>
    <property type="evidence" value="ECO:0007669"/>
    <property type="project" value="UniProtKB-KW"/>
</dbReference>
<keyword evidence="4" id="KW-0677">Repeat</keyword>
<reference evidence="10 11" key="1">
    <citation type="submission" date="2016-09" db="EMBL/GenBank/DDBJ databases">
        <title>Photobacterium proteolyticum sp. nov. a protease producing bacterium isolated from ocean sediments of Laizhou Bay.</title>
        <authorList>
            <person name="Li Y."/>
        </authorList>
    </citation>
    <scope>NUCLEOTIDE SEQUENCE [LARGE SCALE GENOMIC DNA]</scope>
    <source>
        <strain evidence="10 11">13-12</strain>
    </source>
</reference>
<feature type="chain" id="PRO_5012141484" description="Cellulose synthase operon C C-terminal domain-containing protein" evidence="8">
    <location>
        <begin position="28"/>
        <end position="1239"/>
    </location>
</feature>
<dbReference type="STRING" id="1903952.BIT28_04185"/>
<dbReference type="PROSITE" id="PS50005">
    <property type="entry name" value="TPR"/>
    <property type="match status" value="1"/>
</dbReference>
<dbReference type="SUPFAM" id="SSF48452">
    <property type="entry name" value="TPR-like"/>
    <property type="match status" value="1"/>
</dbReference>
<evidence type="ECO:0000256" key="2">
    <source>
        <dbReference type="ARBA" id="ARBA00005186"/>
    </source>
</evidence>
<dbReference type="InterPro" id="IPR008410">
    <property type="entry name" value="BCSC_C"/>
</dbReference>
<evidence type="ECO:0000256" key="5">
    <source>
        <dbReference type="ARBA" id="ARBA00022803"/>
    </source>
</evidence>
<dbReference type="SMART" id="SM00028">
    <property type="entry name" value="TPR"/>
    <property type="match status" value="3"/>
</dbReference>
<dbReference type="EMBL" id="MJIL01000041">
    <property type="protein sequence ID" value="OLQ81422.1"/>
    <property type="molecule type" value="Genomic_DNA"/>
</dbReference>
<organism evidence="10 11">
    <name type="scientific">Photobacterium proteolyticum</name>
    <dbReference type="NCBI Taxonomy" id="1903952"/>
    <lineage>
        <taxon>Bacteria</taxon>
        <taxon>Pseudomonadati</taxon>
        <taxon>Pseudomonadota</taxon>
        <taxon>Gammaproteobacteria</taxon>
        <taxon>Vibrionales</taxon>
        <taxon>Vibrionaceae</taxon>
        <taxon>Photobacterium</taxon>
    </lineage>
</organism>
<accession>A0A1Q9H174</accession>
<evidence type="ECO:0000256" key="3">
    <source>
        <dbReference type="ARBA" id="ARBA00022729"/>
    </source>
</evidence>
<gene>
    <name evidence="10" type="ORF">BIT28_04185</name>
</gene>
<dbReference type="AlphaFoldDB" id="A0A1Q9H174"/>
<keyword evidence="3 8" id="KW-0732">Signal</keyword>
<evidence type="ECO:0000313" key="10">
    <source>
        <dbReference type="EMBL" id="OLQ81422.1"/>
    </source>
</evidence>
<comment type="function">
    <text evidence="1">Required for maximal bacterial cellulose synthesis.</text>
</comment>
<name>A0A1Q9H174_9GAMM</name>
<evidence type="ECO:0000256" key="7">
    <source>
        <dbReference type="PROSITE-ProRule" id="PRU00339"/>
    </source>
</evidence>
<dbReference type="GO" id="GO:0006011">
    <property type="term" value="P:UDP-alpha-D-glucose metabolic process"/>
    <property type="evidence" value="ECO:0007669"/>
    <property type="project" value="InterPro"/>
</dbReference>
<evidence type="ECO:0000256" key="4">
    <source>
        <dbReference type="ARBA" id="ARBA00022737"/>
    </source>
</evidence>
<evidence type="ECO:0000256" key="8">
    <source>
        <dbReference type="SAM" id="SignalP"/>
    </source>
</evidence>
<keyword evidence="6" id="KW-0135">Cellulose biosynthesis</keyword>
<evidence type="ECO:0000313" key="11">
    <source>
        <dbReference type="Proteomes" id="UP000186905"/>
    </source>
</evidence>
<sequence length="1239" mass="140806">MSVTSVRMIAKVSLSLCWLIVAGSAWALSSEQREQVYSLSPSLLHQVPQHQVIDSVDWLHGQIVTAELMNRDDIVQSALERLMAVSPNDIQGQAARARLSARKNEIKQAELILNLLRVQHSGTSSVLLLESYLSIYTHKRNEYKRLQLLEKLGRTEEAISSYDALFPHGMPTFQFRLNYLSLLGEDDNNWARVKDQLEEMNYRYPDVPVLQLRLASHLRKRDSANPWMLATVKRLAANPHVGEQAADTWLRALADLPVDKNWANQHATLASYFPYNFAIQQANLAAQSRWKQEQEWLEDPTYLAKLKGIALVKTEDPANLPNAYEQLSYAMSTRPNDPQLLEALGKYYLRIGESEQALLYFKRAAYFDDDPDNATKYQSLVRTAQYWTYIDRGDQLIEEGNTQQGREYYAKAQILLPDKPQSYTRLAGLSLAEGDYLAASVGFRKAKEKDPLNAAALRGILDIYVTQQQSEIALQQVSSFTPEQQALVRKEINALTIEQLALRLEIYTSSEKSLHLVQQTLDMLVELNPGDPWLRKEVADLLAGHHHQAVADRLMANWAENSQEPEMVYAYGLYLSQQDRLAAAIATVASIPDEKRTVSMAVTLERLKLKQVINQATALYEQAPDKATRLLQSYPRPKWVESRLTLAFAWIRMGDLGKARLILGAPELSTLNDNMFIRYGEAVVDLDDRFLFDSWRIAAQNRKLNQELQAKYYQTVANYELYGAKADYAVGNINQAHQTFQFLLNSEVASQDEIALRLVRTSHKLADEKTFSFVTQRLIQRQPLLSYSQQLKLAEVLYETDNSQDATLMLAKLSERNDGTVIDKWESLNIAMEKQQWETAEKLAYQTLLADRQAKHPVKKEEQELTLETMYLEADDYWLTRRVKADIDTLRAREDGYIKLGVDYGFREGENHELNVPLEAKIPFSEYDGHLVVKVDYVEVDSGDQTFFDSDVRFDDKQSGTAIGIGWEAKDWRIDIGTTPLSFLNTGVVGGVEKVFDIDQFTFRAALSRRPETSTTVSYSGIKAAVPPAAPTEQEWGGVLKTGINLGLSWDDGGPYGYWSSAQFHYLDGKNTVDNTRFALMGGGYRKLIAEEDKRLSAGLSAFYMSYDKNLGEFAVGHGGYYSPQSYFSLSLPVSYYGRYQNTWAYSAYASVSHSWSELDAPYGFDGSEERGGDFGYSLRLAAEKRVSSKWYVGVLMDAERSEFYEPNHFQLYVKYTFNEGWQPIKTPPEPVALYADYY</sequence>
<evidence type="ECO:0000256" key="1">
    <source>
        <dbReference type="ARBA" id="ARBA00003476"/>
    </source>
</evidence>
<dbReference type="Proteomes" id="UP000186905">
    <property type="component" value="Unassembled WGS sequence"/>
</dbReference>
<dbReference type="Pfam" id="PF05420">
    <property type="entry name" value="BCSC_C"/>
    <property type="match status" value="1"/>
</dbReference>
<feature type="domain" description="Cellulose synthase operon C C-terminal" evidence="9">
    <location>
        <begin position="911"/>
        <end position="1219"/>
    </location>
</feature>
<comment type="caution">
    <text evidence="10">The sequence shown here is derived from an EMBL/GenBank/DDBJ whole genome shotgun (WGS) entry which is preliminary data.</text>
</comment>
<dbReference type="OrthoDB" id="174989at2"/>
<dbReference type="InterPro" id="IPR003921">
    <property type="entry name" value="Cell_synth_C"/>
</dbReference>
<dbReference type="GO" id="GO:0019867">
    <property type="term" value="C:outer membrane"/>
    <property type="evidence" value="ECO:0007669"/>
    <property type="project" value="InterPro"/>
</dbReference>
<feature type="signal peptide" evidence="8">
    <location>
        <begin position="1"/>
        <end position="27"/>
    </location>
</feature>
<evidence type="ECO:0000259" key="9">
    <source>
        <dbReference type="Pfam" id="PF05420"/>
    </source>
</evidence>
<dbReference type="InterPro" id="IPR019734">
    <property type="entry name" value="TPR_rpt"/>
</dbReference>
<dbReference type="UniPathway" id="UPA00694"/>